<sequence>MTLDTPLFDFPATQLQASFRLLMGEIISLFIDTHVRHQPEASQGLEQLLNTANPLIKSFERK</sequence>
<accession>A0A367RH80</accession>
<protein>
    <submittedName>
        <fullName evidence="1">Uncharacterized protein</fullName>
    </submittedName>
</protein>
<evidence type="ECO:0000313" key="1">
    <source>
        <dbReference type="EMBL" id="RCJ35271.1"/>
    </source>
</evidence>
<comment type="caution">
    <text evidence="1">The sequence shown here is derived from an EMBL/GenBank/DDBJ whole genome shotgun (WGS) entry which is preliminary data.</text>
</comment>
<dbReference type="Proteomes" id="UP000252085">
    <property type="component" value="Unassembled WGS sequence"/>
</dbReference>
<evidence type="ECO:0000313" key="2">
    <source>
        <dbReference type="Proteomes" id="UP000252085"/>
    </source>
</evidence>
<dbReference type="AlphaFoldDB" id="A0A367RH80"/>
<gene>
    <name evidence="1" type="ORF">A6769_19520</name>
</gene>
<organism evidence="1 2">
    <name type="scientific">Nostoc punctiforme NIES-2108</name>
    <dbReference type="NCBI Taxonomy" id="1356359"/>
    <lineage>
        <taxon>Bacteria</taxon>
        <taxon>Bacillati</taxon>
        <taxon>Cyanobacteriota</taxon>
        <taxon>Cyanophyceae</taxon>
        <taxon>Nostocales</taxon>
        <taxon>Nostocaceae</taxon>
        <taxon>Nostoc</taxon>
    </lineage>
</organism>
<proteinExistence type="predicted"/>
<dbReference type="EMBL" id="LXQE01000152">
    <property type="protein sequence ID" value="RCJ35271.1"/>
    <property type="molecule type" value="Genomic_DNA"/>
</dbReference>
<name>A0A367RH80_NOSPU</name>
<reference evidence="1 2" key="1">
    <citation type="submission" date="2016-04" db="EMBL/GenBank/DDBJ databases">
        <authorList>
            <person name="Evans L.H."/>
            <person name="Alamgir A."/>
            <person name="Owens N."/>
            <person name="Weber N.D."/>
            <person name="Virtaneva K."/>
            <person name="Barbian K."/>
            <person name="Babar A."/>
            <person name="Rosenke K."/>
        </authorList>
    </citation>
    <scope>NUCLEOTIDE SEQUENCE [LARGE SCALE GENOMIC DNA]</scope>
    <source>
        <strain evidence="1">NIES-2108</strain>
    </source>
</reference>